<dbReference type="Pfam" id="PF01022">
    <property type="entry name" value="HTH_5"/>
    <property type="match status" value="1"/>
</dbReference>
<dbReference type="OrthoDB" id="3542816at2"/>
<accession>A0A285ILT5</accession>
<keyword evidence="2" id="KW-0238">DNA-binding</keyword>
<dbReference type="InterPro" id="IPR051011">
    <property type="entry name" value="Metal_resp_trans_reg"/>
</dbReference>
<feature type="domain" description="HTH arsR-type" evidence="4">
    <location>
        <begin position="252"/>
        <end position="323"/>
    </location>
</feature>
<evidence type="ECO:0000256" key="1">
    <source>
        <dbReference type="ARBA" id="ARBA00023015"/>
    </source>
</evidence>
<reference evidence="5 6" key="1">
    <citation type="submission" date="2017-09" db="EMBL/GenBank/DDBJ databases">
        <authorList>
            <person name="Ehlers B."/>
            <person name="Leendertz F.H."/>
        </authorList>
    </citation>
    <scope>NUCLEOTIDE SEQUENCE [LARGE SCALE GENOMIC DNA]</scope>
    <source>
        <strain evidence="5 6">CGMCC 4.6857</strain>
    </source>
</reference>
<sequence>MAVLRLGTEELARARFAMSPIANLLGMLLIADGHGPWAAPGLDAAWLATARAAVAGDPVLSALLGLIRGTREIPDLLSMPPSGVDTAIEAELATLRATPHDIAQRQLRASAAIQRDGRVRLLPAVLSRPGAPGRLATAFGAYWEAVIAPHWPRVRAGLERDVVRRAGLLATYGWARALDGLSPNLRWHGDGRIDLIRMPGPSHRLIGADLLFVPSAAAAGWLSLDPPRRYALVYPAAGLAGAWSGAEPGTPDRLDRLIGRSRAALLTALSRPASTSQLVAQLGMSLGAAGGHLAVLREAGLVSRSRSGRSVLYRRTALGDALAGD</sequence>
<dbReference type="EMBL" id="OBDY01000009">
    <property type="protein sequence ID" value="SNY48945.1"/>
    <property type="molecule type" value="Genomic_DNA"/>
</dbReference>
<dbReference type="InterPro" id="IPR011991">
    <property type="entry name" value="ArsR-like_HTH"/>
</dbReference>
<dbReference type="InterPro" id="IPR036390">
    <property type="entry name" value="WH_DNA-bd_sf"/>
</dbReference>
<dbReference type="AlphaFoldDB" id="A0A285ILT5"/>
<dbReference type="RefSeq" id="WP_097321986.1">
    <property type="nucleotide sequence ID" value="NZ_OBDY01000009.1"/>
</dbReference>
<evidence type="ECO:0000256" key="2">
    <source>
        <dbReference type="ARBA" id="ARBA00023125"/>
    </source>
</evidence>
<name>A0A285ILT5_9ACTN</name>
<keyword evidence="1" id="KW-0805">Transcription regulation</keyword>
<organism evidence="5 6">
    <name type="scientific">Paractinoplanes atraurantiacus</name>
    <dbReference type="NCBI Taxonomy" id="1036182"/>
    <lineage>
        <taxon>Bacteria</taxon>
        <taxon>Bacillati</taxon>
        <taxon>Actinomycetota</taxon>
        <taxon>Actinomycetes</taxon>
        <taxon>Micromonosporales</taxon>
        <taxon>Micromonosporaceae</taxon>
        <taxon>Paractinoplanes</taxon>
    </lineage>
</organism>
<protein>
    <submittedName>
        <fullName evidence="5">Helix-turn-helix domain-containing protein</fullName>
    </submittedName>
</protein>
<dbReference type="Gene3D" id="1.10.10.10">
    <property type="entry name" value="Winged helix-like DNA-binding domain superfamily/Winged helix DNA-binding domain"/>
    <property type="match status" value="1"/>
</dbReference>
<dbReference type="SMART" id="SM00418">
    <property type="entry name" value="HTH_ARSR"/>
    <property type="match status" value="1"/>
</dbReference>
<evidence type="ECO:0000313" key="6">
    <source>
        <dbReference type="Proteomes" id="UP000219612"/>
    </source>
</evidence>
<dbReference type="SUPFAM" id="SSF46785">
    <property type="entry name" value="Winged helix' DNA-binding domain"/>
    <property type="match status" value="1"/>
</dbReference>
<dbReference type="Proteomes" id="UP000219612">
    <property type="component" value="Unassembled WGS sequence"/>
</dbReference>
<dbReference type="GO" id="GO:0003677">
    <property type="term" value="F:DNA binding"/>
    <property type="evidence" value="ECO:0007669"/>
    <property type="project" value="UniProtKB-KW"/>
</dbReference>
<keyword evidence="6" id="KW-1185">Reference proteome</keyword>
<evidence type="ECO:0000259" key="4">
    <source>
        <dbReference type="SMART" id="SM00418"/>
    </source>
</evidence>
<gene>
    <name evidence="5" type="ORF">SAMN05421748_109154</name>
</gene>
<proteinExistence type="predicted"/>
<dbReference type="GO" id="GO:0003700">
    <property type="term" value="F:DNA-binding transcription factor activity"/>
    <property type="evidence" value="ECO:0007669"/>
    <property type="project" value="InterPro"/>
</dbReference>
<evidence type="ECO:0000313" key="5">
    <source>
        <dbReference type="EMBL" id="SNY48945.1"/>
    </source>
</evidence>
<dbReference type="InterPro" id="IPR036388">
    <property type="entry name" value="WH-like_DNA-bd_sf"/>
</dbReference>
<keyword evidence="3" id="KW-0804">Transcription</keyword>
<dbReference type="InterPro" id="IPR001845">
    <property type="entry name" value="HTH_ArsR_DNA-bd_dom"/>
</dbReference>
<dbReference type="CDD" id="cd00090">
    <property type="entry name" value="HTH_ARSR"/>
    <property type="match status" value="1"/>
</dbReference>
<dbReference type="PANTHER" id="PTHR43132:SF6">
    <property type="entry name" value="HTH-TYPE TRANSCRIPTIONAL REPRESSOR CZRA"/>
    <property type="match status" value="1"/>
</dbReference>
<evidence type="ECO:0000256" key="3">
    <source>
        <dbReference type="ARBA" id="ARBA00023163"/>
    </source>
</evidence>
<dbReference type="PANTHER" id="PTHR43132">
    <property type="entry name" value="ARSENICAL RESISTANCE OPERON REPRESSOR ARSR-RELATED"/>
    <property type="match status" value="1"/>
</dbReference>